<dbReference type="EMBL" id="QYYA01000004">
    <property type="protein sequence ID" value="RJG16804.1"/>
    <property type="molecule type" value="Genomic_DNA"/>
</dbReference>
<evidence type="ECO:0000259" key="11">
    <source>
        <dbReference type="Pfam" id="PF03033"/>
    </source>
</evidence>
<keyword evidence="6 10" id="KW-0573">Peptidoglycan synthesis</keyword>
<comment type="subcellular location">
    <subcellularLocation>
        <location evidence="10">Cell membrane</location>
        <topology evidence="10">Peripheral membrane protein</topology>
        <orientation evidence="10">Cytoplasmic side</orientation>
    </subcellularLocation>
</comment>
<keyword evidence="9 10" id="KW-0961">Cell wall biogenesis/degradation</keyword>
<comment type="pathway">
    <text evidence="10">Cell wall biogenesis; peptidoglycan biosynthesis.</text>
</comment>
<feature type="binding site" evidence="10">
    <location>
        <position position="243"/>
    </location>
    <ligand>
        <name>UDP-N-acetyl-alpha-D-glucosamine</name>
        <dbReference type="ChEBI" id="CHEBI:57705"/>
    </ligand>
</feature>
<accession>A0A418XVP5</accession>
<evidence type="ECO:0000256" key="7">
    <source>
        <dbReference type="ARBA" id="ARBA00023136"/>
    </source>
</evidence>
<keyword evidence="14" id="KW-1185">Reference proteome</keyword>
<evidence type="ECO:0000259" key="12">
    <source>
        <dbReference type="Pfam" id="PF04101"/>
    </source>
</evidence>
<evidence type="ECO:0000256" key="5">
    <source>
        <dbReference type="ARBA" id="ARBA00022960"/>
    </source>
</evidence>
<dbReference type="GO" id="GO:0005975">
    <property type="term" value="P:carbohydrate metabolic process"/>
    <property type="evidence" value="ECO:0007669"/>
    <property type="project" value="InterPro"/>
</dbReference>
<keyword evidence="5 10" id="KW-0133">Cell shape</keyword>
<dbReference type="GO" id="GO:0050511">
    <property type="term" value="F:undecaprenyldiphospho-muramoylpentapeptide beta-N-acetylglucosaminyltransferase activity"/>
    <property type="evidence" value="ECO:0007669"/>
    <property type="project" value="UniProtKB-UniRule"/>
</dbReference>
<dbReference type="GO" id="GO:0051991">
    <property type="term" value="F:UDP-N-acetyl-D-glucosamine:N-acetylmuramoyl-L-alanyl-D-glutamyl-meso-2,6-diaminopimelyl-D-alanyl-D-alanine-diphosphoundecaprenol 4-beta-N-acetylglucosaminlytransferase activity"/>
    <property type="evidence" value="ECO:0007669"/>
    <property type="project" value="RHEA"/>
</dbReference>
<dbReference type="GO" id="GO:0008360">
    <property type="term" value="P:regulation of cell shape"/>
    <property type="evidence" value="ECO:0007669"/>
    <property type="project" value="UniProtKB-KW"/>
</dbReference>
<dbReference type="EC" id="2.4.1.227" evidence="10"/>
<evidence type="ECO:0000313" key="13">
    <source>
        <dbReference type="EMBL" id="RJG16804.1"/>
    </source>
</evidence>
<dbReference type="GO" id="GO:0071555">
    <property type="term" value="P:cell wall organization"/>
    <property type="evidence" value="ECO:0007669"/>
    <property type="project" value="UniProtKB-KW"/>
</dbReference>
<dbReference type="Proteomes" id="UP000283734">
    <property type="component" value="Unassembled WGS sequence"/>
</dbReference>
<protein>
    <recommendedName>
        <fullName evidence="10">UDP-N-acetylglucosamine--N-acetylmuramyl-(pentapeptide) pyrophosphoryl-undecaprenol N-acetylglucosamine transferase</fullName>
        <ecNumber evidence="10">2.4.1.227</ecNumber>
    </recommendedName>
    <alternativeName>
        <fullName evidence="10">Undecaprenyl-PP-MurNAc-pentapeptide-UDPGlcNAc GlcNAc transferase</fullName>
    </alternativeName>
</protein>
<dbReference type="AlphaFoldDB" id="A0A418XVP5"/>
<dbReference type="OrthoDB" id="9808936at2"/>
<feature type="binding site" evidence="10">
    <location>
        <position position="124"/>
    </location>
    <ligand>
        <name>UDP-N-acetyl-alpha-D-glucosamine</name>
        <dbReference type="ChEBI" id="CHEBI:57705"/>
    </ligand>
</feature>
<comment type="similarity">
    <text evidence="10">Belongs to the glycosyltransferase 28 family. MurG subfamily.</text>
</comment>
<feature type="binding site" evidence="10">
    <location>
        <position position="162"/>
    </location>
    <ligand>
        <name>UDP-N-acetyl-alpha-D-glucosamine</name>
        <dbReference type="ChEBI" id="CHEBI:57705"/>
    </ligand>
</feature>
<keyword evidence="1 10" id="KW-1003">Cell membrane</keyword>
<feature type="binding site" evidence="10">
    <location>
        <position position="190"/>
    </location>
    <ligand>
        <name>UDP-N-acetyl-alpha-D-glucosamine</name>
        <dbReference type="ChEBI" id="CHEBI:57705"/>
    </ligand>
</feature>
<keyword evidence="2 10" id="KW-0132">Cell division</keyword>
<keyword evidence="4 10" id="KW-0808">Transferase</keyword>
<keyword evidence="7 10" id="KW-0472">Membrane</keyword>
<feature type="binding site" evidence="10">
    <location>
        <position position="288"/>
    </location>
    <ligand>
        <name>UDP-N-acetyl-alpha-D-glucosamine</name>
        <dbReference type="ChEBI" id="CHEBI:57705"/>
    </ligand>
</feature>
<dbReference type="PANTHER" id="PTHR21015">
    <property type="entry name" value="UDP-N-ACETYLGLUCOSAMINE--N-ACETYLMURAMYL-(PENTAPEPTIDE) PYROPHOSPHORYL-UNDECAPRENOL N-ACETYLGLUCOSAMINE TRANSFERASE 1"/>
    <property type="match status" value="1"/>
</dbReference>
<dbReference type="CDD" id="cd03785">
    <property type="entry name" value="GT28_MurG"/>
    <property type="match status" value="1"/>
</dbReference>
<dbReference type="InterPro" id="IPR006009">
    <property type="entry name" value="GlcNAc_MurG"/>
</dbReference>
<name>A0A418XVP5_9GAMM</name>
<feature type="domain" description="Glycosyltransferase family 28 N-terminal" evidence="11">
    <location>
        <begin position="5"/>
        <end position="139"/>
    </location>
</feature>
<keyword evidence="8 10" id="KW-0131">Cell cycle</keyword>
<dbReference type="SUPFAM" id="SSF53756">
    <property type="entry name" value="UDP-Glycosyltransferase/glycogen phosphorylase"/>
    <property type="match status" value="1"/>
</dbReference>
<dbReference type="NCBIfam" id="TIGR01133">
    <property type="entry name" value="murG"/>
    <property type="match status" value="1"/>
</dbReference>
<feature type="domain" description="Glycosyl transferase family 28 C-terminal" evidence="12">
    <location>
        <begin position="184"/>
        <end position="344"/>
    </location>
</feature>
<keyword evidence="3 10" id="KW-0328">Glycosyltransferase</keyword>
<reference evidence="13 14" key="1">
    <citation type="submission" date="2018-09" db="EMBL/GenBank/DDBJ databases">
        <title>Alcanivorax profundi sp. nov., isolated from 1000 m-depth seawater of the Mariana Trench.</title>
        <authorList>
            <person name="Liu J."/>
        </authorList>
    </citation>
    <scope>NUCLEOTIDE SEQUENCE [LARGE SCALE GENOMIC DNA]</scope>
    <source>
        <strain evidence="13 14">MTEO17</strain>
    </source>
</reference>
<evidence type="ECO:0000256" key="3">
    <source>
        <dbReference type="ARBA" id="ARBA00022676"/>
    </source>
</evidence>
<dbReference type="UniPathway" id="UPA00219"/>
<evidence type="ECO:0000256" key="2">
    <source>
        <dbReference type="ARBA" id="ARBA00022618"/>
    </source>
</evidence>
<dbReference type="Gene3D" id="3.40.50.2000">
    <property type="entry name" value="Glycogen Phosphorylase B"/>
    <property type="match status" value="2"/>
</dbReference>
<evidence type="ECO:0000256" key="10">
    <source>
        <dbReference type="HAMAP-Rule" id="MF_00033"/>
    </source>
</evidence>
<evidence type="ECO:0000313" key="14">
    <source>
        <dbReference type="Proteomes" id="UP000283734"/>
    </source>
</evidence>
<gene>
    <name evidence="10 13" type="primary">murG</name>
    <name evidence="13" type="ORF">D4A39_13365</name>
</gene>
<evidence type="ECO:0000256" key="8">
    <source>
        <dbReference type="ARBA" id="ARBA00023306"/>
    </source>
</evidence>
<sequence>MSRTILIMAGGTGGHVFPALAVADQLRARGFDILWLGAEHGMEGQLVRRHGYDIAELSVSRLRGGGLKRKLTAPFNLLRAVLQARQIIRQRQPVLAVGFGGFASGPGGLAARLCKVPVVVHEQNAVPGLTNRLLSKMATVTLEGFEGAFIGKQACWVGNPVRADIAAIAEPVNRYARHQGGLRVLIVGGSQGALVLNQDLPELLLAVLGRDIQVRHQCGAGRTAEAAPIYDALGMNAQVSEFIDDMAEAYGWADLVICRAGALTVAEVAAAGVAALFIPLPTAVDDHQTLNARWLSDRGAALLLPQRELSAATLAATLKPVAERGALSQMAQRAREQAVVDSAERAATLCEEVANGR</sequence>
<dbReference type="InterPro" id="IPR007235">
    <property type="entry name" value="Glyco_trans_28_C"/>
</dbReference>
<dbReference type="HAMAP" id="MF_00033">
    <property type="entry name" value="MurG"/>
    <property type="match status" value="1"/>
</dbReference>
<proteinExistence type="inferred from homology"/>
<dbReference type="GO" id="GO:0005886">
    <property type="term" value="C:plasma membrane"/>
    <property type="evidence" value="ECO:0007669"/>
    <property type="project" value="UniProtKB-SubCell"/>
</dbReference>
<dbReference type="GO" id="GO:0009252">
    <property type="term" value="P:peptidoglycan biosynthetic process"/>
    <property type="evidence" value="ECO:0007669"/>
    <property type="project" value="UniProtKB-UniRule"/>
</dbReference>
<evidence type="ECO:0000256" key="1">
    <source>
        <dbReference type="ARBA" id="ARBA00022475"/>
    </source>
</evidence>
<dbReference type="GO" id="GO:0051301">
    <property type="term" value="P:cell division"/>
    <property type="evidence" value="ECO:0007669"/>
    <property type="project" value="UniProtKB-KW"/>
</dbReference>
<feature type="binding site" evidence="10">
    <location>
        <begin position="12"/>
        <end position="14"/>
    </location>
    <ligand>
        <name>UDP-N-acetyl-alpha-D-glucosamine</name>
        <dbReference type="ChEBI" id="CHEBI:57705"/>
    </ligand>
</feature>
<dbReference type="Pfam" id="PF03033">
    <property type="entry name" value="Glyco_transf_28"/>
    <property type="match status" value="1"/>
</dbReference>
<evidence type="ECO:0000256" key="6">
    <source>
        <dbReference type="ARBA" id="ARBA00022984"/>
    </source>
</evidence>
<feature type="binding site" evidence="10">
    <location>
        <begin position="262"/>
        <end position="267"/>
    </location>
    <ligand>
        <name>UDP-N-acetyl-alpha-D-glucosamine</name>
        <dbReference type="ChEBI" id="CHEBI:57705"/>
    </ligand>
</feature>
<evidence type="ECO:0000256" key="4">
    <source>
        <dbReference type="ARBA" id="ARBA00022679"/>
    </source>
</evidence>
<comment type="caution">
    <text evidence="13">The sequence shown here is derived from an EMBL/GenBank/DDBJ whole genome shotgun (WGS) entry which is preliminary data.</text>
</comment>
<comment type="function">
    <text evidence="10">Cell wall formation. Catalyzes the transfer of a GlcNAc subunit on undecaprenyl-pyrophosphoryl-MurNAc-pentapeptide (lipid intermediate I) to form undecaprenyl-pyrophosphoryl-MurNAc-(pentapeptide)GlcNAc (lipid intermediate II).</text>
</comment>
<comment type="catalytic activity">
    <reaction evidence="10">
        <text>di-trans,octa-cis-undecaprenyl diphospho-N-acetyl-alpha-D-muramoyl-L-alanyl-D-glutamyl-meso-2,6-diaminopimeloyl-D-alanyl-D-alanine + UDP-N-acetyl-alpha-D-glucosamine = di-trans,octa-cis-undecaprenyl diphospho-[N-acetyl-alpha-D-glucosaminyl-(1-&gt;4)]-N-acetyl-alpha-D-muramoyl-L-alanyl-D-glutamyl-meso-2,6-diaminopimeloyl-D-alanyl-D-alanine + UDP + H(+)</text>
        <dbReference type="Rhea" id="RHEA:31227"/>
        <dbReference type="ChEBI" id="CHEBI:15378"/>
        <dbReference type="ChEBI" id="CHEBI:57705"/>
        <dbReference type="ChEBI" id="CHEBI:58223"/>
        <dbReference type="ChEBI" id="CHEBI:61387"/>
        <dbReference type="ChEBI" id="CHEBI:61388"/>
        <dbReference type="EC" id="2.4.1.227"/>
    </reaction>
</comment>
<dbReference type="RefSeq" id="WP_119918362.1">
    <property type="nucleotide sequence ID" value="NZ_CAXGPP010000004.1"/>
</dbReference>
<dbReference type="Pfam" id="PF04101">
    <property type="entry name" value="Glyco_tran_28_C"/>
    <property type="match status" value="1"/>
</dbReference>
<organism evidence="13 14">
    <name type="scientific">Alcanivorax profundi</name>
    <dbReference type="NCBI Taxonomy" id="2338368"/>
    <lineage>
        <taxon>Bacteria</taxon>
        <taxon>Pseudomonadati</taxon>
        <taxon>Pseudomonadota</taxon>
        <taxon>Gammaproteobacteria</taxon>
        <taxon>Oceanospirillales</taxon>
        <taxon>Alcanivoracaceae</taxon>
        <taxon>Alcanivorax</taxon>
    </lineage>
</organism>
<dbReference type="InterPro" id="IPR004276">
    <property type="entry name" value="GlycoTrans_28_N"/>
</dbReference>
<evidence type="ECO:0000256" key="9">
    <source>
        <dbReference type="ARBA" id="ARBA00023316"/>
    </source>
</evidence>
<dbReference type="PANTHER" id="PTHR21015:SF22">
    <property type="entry name" value="GLYCOSYLTRANSFERASE"/>
    <property type="match status" value="1"/>
</dbReference>